<comment type="caution">
    <text evidence="10">The sequence shown here is derived from an EMBL/GenBank/DDBJ whole genome shotgun (WGS) entry which is preliminary data.</text>
</comment>
<feature type="domain" description="Protein kinase" evidence="9">
    <location>
        <begin position="479"/>
        <end position="786"/>
    </location>
</feature>
<dbReference type="GO" id="GO:0004674">
    <property type="term" value="F:protein serine/threonine kinase activity"/>
    <property type="evidence" value="ECO:0007669"/>
    <property type="project" value="UniProtKB-EC"/>
</dbReference>
<protein>
    <recommendedName>
        <fullName evidence="1">non-specific serine/threonine protein kinase</fullName>
        <ecNumber evidence="1">2.7.11.1</ecNumber>
    </recommendedName>
</protein>
<evidence type="ECO:0000256" key="8">
    <source>
        <dbReference type="SAM" id="MobiDB-lite"/>
    </source>
</evidence>
<dbReference type="GO" id="GO:0005776">
    <property type="term" value="C:autophagosome"/>
    <property type="evidence" value="ECO:0007669"/>
    <property type="project" value="TreeGrafter"/>
</dbReference>
<dbReference type="GO" id="GO:0000407">
    <property type="term" value="C:phagophore assembly site"/>
    <property type="evidence" value="ECO:0007669"/>
    <property type="project" value="TreeGrafter"/>
</dbReference>
<dbReference type="Proteomes" id="UP000077684">
    <property type="component" value="Unassembled WGS sequence"/>
</dbReference>
<evidence type="ECO:0000256" key="4">
    <source>
        <dbReference type="ARBA" id="ARBA00022777"/>
    </source>
</evidence>
<dbReference type="GO" id="GO:0005524">
    <property type="term" value="F:ATP binding"/>
    <property type="evidence" value="ECO:0007669"/>
    <property type="project" value="UniProtKB-UniRule"/>
</dbReference>
<dbReference type="InterPro" id="IPR011009">
    <property type="entry name" value="Kinase-like_dom_sf"/>
</dbReference>
<keyword evidence="3 6" id="KW-0547">Nucleotide-binding</keyword>
<keyword evidence="5 6" id="KW-0067">ATP-binding</keyword>
<evidence type="ECO:0000256" key="3">
    <source>
        <dbReference type="ARBA" id="ARBA00022741"/>
    </source>
</evidence>
<feature type="binding site" evidence="6">
    <location>
        <position position="508"/>
    </location>
    <ligand>
        <name>ATP</name>
        <dbReference type="ChEBI" id="CHEBI:30616"/>
    </ligand>
</feature>
<keyword evidence="2" id="KW-0808">Transferase</keyword>
<dbReference type="GO" id="GO:0010506">
    <property type="term" value="P:regulation of autophagy"/>
    <property type="evidence" value="ECO:0007669"/>
    <property type="project" value="InterPro"/>
</dbReference>
<dbReference type="PANTHER" id="PTHR24348">
    <property type="entry name" value="SERINE/THREONINE-PROTEIN KINASE UNC-51-RELATED"/>
    <property type="match status" value="1"/>
</dbReference>
<dbReference type="GO" id="GO:0005829">
    <property type="term" value="C:cytosol"/>
    <property type="evidence" value="ECO:0007669"/>
    <property type="project" value="TreeGrafter"/>
</dbReference>
<keyword evidence="7" id="KW-0175">Coiled coil</keyword>
<feature type="coiled-coil region" evidence="7">
    <location>
        <begin position="198"/>
        <end position="250"/>
    </location>
</feature>
<keyword evidence="11" id="KW-1185">Reference proteome</keyword>
<feature type="compositionally biased region" description="Polar residues" evidence="8">
    <location>
        <begin position="305"/>
        <end position="315"/>
    </location>
</feature>
<evidence type="ECO:0000256" key="1">
    <source>
        <dbReference type="ARBA" id="ARBA00012513"/>
    </source>
</evidence>
<dbReference type="PROSITE" id="PS50011">
    <property type="entry name" value="PROTEIN_KINASE_DOM"/>
    <property type="match status" value="1"/>
</dbReference>
<dbReference type="Pfam" id="PF00069">
    <property type="entry name" value="Pkinase"/>
    <property type="match status" value="1"/>
</dbReference>
<evidence type="ECO:0000256" key="6">
    <source>
        <dbReference type="PROSITE-ProRule" id="PRU10141"/>
    </source>
</evidence>
<dbReference type="EMBL" id="LWDE02001466">
    <property type="protein sequence ID" value="KAE8240378.1"/>
    <property type="molecule type" value="Genomic_DNA"/>
</dbReference>
<dbReference type="InterPro" id="IPR045269">
    <property type="entry name" value="Atg1-like"/>
</dbReference>
<proteinExistence type="predicted"/>
<evidence type="ECO:0000259" key="9">
    <source>
        <dbReference type="PROSITE" id="PS50011"/>
    </source>
</evidence>
<reference evidence="10" key="2">
    <citation type="journal article" date="2019" name="IMA Fungus">
        <title>Genome sequencing and comparison of five Tilletia species to identify candidate genes for the detection of regulated species infecting wheat.</title>
        <authorList>
            <person name="Nguyen H.D.T."/>
            <person name="Sultana T."/>
            <person name="Kesanakurti P."/>
            <person name="Hambleton S."/>
        </authorList>
    </citation>
    <scope>NUCLEOTIDE SEQUENCE</scope>
    <source>
        <strain evidence="10">DAOMC 236426</strain>
    </source>
</reference>
<dbReference type="PROSITE" id="PS00107">
    <property type="entry name" value="PROTEIN_KINASE_ATP"/>
    <property type="match status" value="1"/>
</dbReference>
<feature type="non-terminal residue" evidence="10">
    <location>
        <position position="1"/>
    </location>
</feature>
<dbReference type="CDD" id="cd00180">
    <property type="entry name" value="PKc"/>
    <property type="match status" value="1"/>
</dbReference>
<evidence type="ECO:0000313" key="11">
    <source>
        <dbReference type="Proteomes" id="UP000077684"/>
    </source>
</evidence>
<sequence length="790" mass="89673">MHPEKVKDLQAISFRERWPTDAVYDKFDVESYLFGTDQSPGSRAAQAFLARPPPKDGAEERGTGPLGPAMEFRFLQLTRQYLLRQNADEATIQHIAPFLVPCLAAMLYRHLRQEREQYDDKVLVNPEAIVYGRIRLPLSKAVLPVLSKIDKLENEVRVLRLGLQDATEQGRKRELQLTAAVHHSETLQAEAAGREEDLKRYQGTVAELRSTLDGLQRQVLDSHVQLQDSKRRAAEDLHQARTEAAQERMESDVAVADLQKAWTWRNPPRRSWKQRGEIARLRSSLAQLNHAARSSDAMEIDTETKQAQPPTGSQVRKSDSDRIEELERLLEEARAENQRLEQERNDTIEERDDLQFVVEDRDRQLGCYATSHPQLEASLKAAQDELVRQRKIVNGLEDELEKLRSYPNATYAHDREWDRLRADYKKTCVDKKQLEDQVDNLRGILGRMEGDLETLRSQKGPPKEIWMEELWRKGNGRYNFTGTDLGRGVHGVVEHAVDTLNRRNVAIKVTRCQPSGRPSTSAVREVLFMAKQRSVNVMSLLDVVYMESTGQHHAELWLVMDYMPSNLRAIIYDHNRRPTVGAIKFYVQEIAAGLGYLHRKGIHHGDLKPENVLVGQNNDIKIADFGLSEEVTNNPSSRRVFCSLNYRAPEILFRTNRRTVAADVWSLGVIVTEFLAGNVPWNSDQPLVVMEKILNHTGCEGEVFPGAEALPGVFEGDDSMSEGDPPPPGVVRFEPRRAVQLPLRYDLYTCKDVCLVRDSCLKLDPATRTGATCVAGAFRYHVHGTVPVAT</sequence>
<evidence type="ECO:0000256" key="2">
    <source>
        <dbReference type="ARBA" id="ARBA00022679"/>
    </source>
</evidence>
<dbReference type="EC" id="2.7.11.1" evidence="1"/>
<feature type="region of interest" description="Disordered" evidence="8">
    <location>
        <begin position="292"/>
        <end position="321"/>
    </location>
</feature>
<evidence type="ECO:0000256" key="5">
    <source>
        <dbReference type="ARBA" id="ARBA00022840"/>
    </source>
</evidence>
<dbReference type="GO" id="GO:0016020">
    <property type="term" value="C:membrane"/>
    <property type="evidence" value="ECO:0007669"/>
    <property type="project" value="TreeGrafter"/>
</dbReference>
<name>A0A8X7MLD0_9BASI</name>
<keyword evidence="4" id="KW-0418">Kinase</keyword>
<accession>A0A8X7MLD0</accession>
<dbReference type="PROSITE" id="PS00108">
    <property type="entry name" value="PROTEIN_KINASE_ST"/>
    <property type="match status" value="1"/>
</dbReference>
<dbReference type="AlphaFoldDB" id="A0A8X7MLD0"/>
<gene>
    <name evidence="10" type="ORF">A4X06_0g7792</name>
</gene>
<dbReference type="PANTHER" id="PTHR24348:SF22">
    <property type="entry name" value="NON-SPECIFIC SERINE_THREONINE PROTEIN KINASE"/>
    <property type="match status" value="1"/>
</dbReference>
<evidence type="ECO:0000256" key="7">
    <source>
        <dbReference type="SAM" id="Coils"/>
    </source>
</evidence>
<dbReference type="InterPro" id="IPR000719">
    <property type="entry name" value="Prot_kinase_dom"/>
</dbReference>
<dbReference type="InterPro" id="IPR008271">
    <property type="entry name" value="Ser/Thr_kinase_AS"/>
</dbReference>
<dbReference type="SUPFAM" id="SSF56112">
    <property type="entry name" value="Protein kinase-like (PK-like)"/>
    <property type="match status" value="1"/>
</dbReference>
<evidence type="ECO:0000313" key="10">
    <source>
        <dbReference type="EMBL" id="KAE8240378.1"/>
    </source>
</evidence>
<dbReference type="Gene3D" id="1.10.510.10">
    <property type="entry name" value="Transferase(Phosphotransferase) domain 1"/>
    <property type="match status" value="1"/>
</dbReference>
<reference evidence="10" key="1">
    <citation type="submission" date="2016-04" db="EMBL/GenBank/DDBJ databases">
        <authorList>
            <person name="Nguyen H.D."/>
            <person name="Samba Siva P."/>
            <person name="Cullis J."/>
            <person name="Levesque C.A."/>
            <person name="Hambleton S."/>
        </authorList>
    </citation>
    <scope>NUCLEOTIDE SEQUENCE</scope>
    <source>
        <strain evidence="10">DAOMC 236426</strain>
    </source>
</reference>
<dbReference type="GO" id="GO:0000045">
    <property type="term" value="P:autophagosome assembly"/>
    <property type="evidence" value="ECO:0007669"/>
    <property type="project" value="TreeGrafter"/>
</dbReference>
<dbReference type="InterPro" id="IPR017441">
    <property type="entry name" value="Protein_kinase_ATP_BS"/>
</dbReference>
<dbReference type="SMART" id="SM00220">
    <property type="entry name" value="S_TKc"/>
    <property type="match status" value="1"/>
</dbReference>
<organism evidence="10 11">
    <name type="scientific">Tilletia controversa</name>
    <name type="common">dwarf bunt fungus</name>
    <dbReference type="NCBI Taxonomy" id="13291"/>
    <lineage>
        <taxon>Eukaryota</taxon>
        <taxon>Fungi</taxon>
        <taxon>Dikarya</taxon>
        <taxon>Basidiomycota</taxon>
        <taxon>Ustilaginomycotina</taxon>
        <taxon>Exobasidiomycetes</taxon>
        <taxon>Tilletiales</taxon>
        <taxon>Tilletiaceae</taxon>
        <taxon>Tilletia</taxon>
    </lineage>
</organism>